<dbReference type="SUPFAM" id="SSF52540">
    <property type="entry name" value="P-loop containing nucleoside triphosphate hydrolases"/>
    <property type="match status" value="1"/>
</dbReference>
<feature type="compositionally biased region" description="Polar residues" evidence="17">
    <location>
        <begin position="536"/>
        <end position="552"/>
    </location>
</feature>
<keyword evidence="10" id="KW-0547">Nucleotide-binding</keyword>
<evidence type="ECO:0000256" key="17">
    <source>
        <dbReference type="SAM" id="MobiDB-lite"/>
    </source>
</evidence>
<evidence type="ECO:0000259" key="19">
    <source>
        <dbReference type="Pfam" id="PF02706"/>
    </source>
</evidence>
<keyword evidence="6" id="KW-1003">Cell membrane</keyword>
<feature type="transmembrane region" description="Helical" evidence="18">
    <location>
        <begin position="187"/>
        <end position="205"/>
    </location>
</feature>
<feature type="domain" description="AAA" evidence="20">
    <location>
        <begin position="273"/>
        <end position="431"/>
    </location>
</feature>
<evidence type="ECO:0000256" key="16">
    <source>
        <dbReference type="ARBA" id="ARBA00051245"/>
    </source>
</evidence>
<name>A0ABN2B5M0_9MICO</name>
<keyword evidence="8" id="KW-0808">Transferase</keyword>
<evidence type="ECO:0000256" key="10">
    <source>
        <dbReference type="ARBA" id="ARBA00022741"/>
    </source>
</evidence>
<dbReference type="InterPro" id="IPR025669">
    <property type="entry name" value="AAA_dom"/>
</dbReference>
<reference evidence="21 22" key="1">
    <citation type="journal article" date="2019" name="Int. J. Syst. Evol. Microbiol.">
        <title>The Global Catalogue of Microorganisms (GCM) 10K type strain sequencing project: providing services to taxonomists for standard genome sequencing and annotation.</title>
        <authorList>
            <consortium name="The Broad Institute Genomics Platform"/>
            <consortium name="The Broad Institute Genome Sequencing Center for Infectious Disease"/>
            <person name="Wu L."/>
            <person name="Ma J."/>
        </authorList>
    </citation>
    <scope>NUCLEOTIDE SEQUENCE [LARGE SCALE GENOMIC DNA]</scope>
    <source>
        <strain evidence="21 22">JCM 14588</strain>
    </source>
</reference>
<evidence type="ECO:0000256" key="18">
    <source>
        <dbReference type="SAM" id="Phobius"/>
    </source>
</evidence>
<sequence length="552" mass="59045">MNQGKNRVTLEEVWKAARRYWLTIVGAALVGAILATVFVLVQPKKYTATTTAYVVAGETHAAQGDKQAQAAMAYSNSMLAKQKAQSWLPLFKDSTVAQNVIKKFQLKTSPSALVSGVSTTLDQDAPTITVSAQASNPTAARDIANGIVTATADRVKEIEGDGAGARITLVSNAALPSAPSYPQPGRIIPLGVVAGVLVGLLLALLQARRDTRVRGEEDVEEVASTSVLAAIPQNKGMDTDSREAESEDFRTREALRQLRTNLRFVDPDNPPRSIVVTSSRMGEGKSSIASNLARVLAESGEKVLLVDADLRRPMISTILDIEPDVGLSQAIAGAVDIEDAILPTTHRNMFSLPAGQIPPNPSELLGSRSMKRLIERLTEEYFVILDAPPLLPVTDAALLLPSTDGALLVIDVTVTRKEQIAHAVRNVKQVNGHLLGAVMNRVKIEKGGRYGYSKYGYGAEYAYEAYTADSGAGAKQSSKKSREKSTSTLVVPDAPTRPDPDSQARRSGVAPSASAPVDDSQADWLASPTPRRVRRSLQQQSGPNPTSESDRP</sequence>
<keyword evidence="22" id="KW-1185">Reference proteome</keyword>
<organism evidence="21 22">
    <name type="scientific">Dermacoccus barathri</name>
    <dbReference type="NCBI Taxonomy" id="322601"/>
    <lineage>
        <taxon>Bacteria</taxon>
        <taxon>Bacillati</taxon>
        <taxon>Actinomycetota</taxon>
        <taxon>Actinomycetes</taxon>
        <taxon>Micrococcales</taxon>
        <taxon>Dermacoccaceae</taxon>
        <taxon>Dermacoccus</taxon>
    </lineage>
</organism>
<keyword evidence="7" id="KW-0997">Cell inner membrane</keyword>
<evidence type="ECO:0000256" key="1">
    <source>
        <dbReference type="ARBA" id="ARBA00004429"/>
    </source>
</evidence>
<keyword evidence="14 18" id="KW-0472">Membrane</keyword>
<evidence type="ECO:0000313" key="21">
    <source>
        <dbReference type="EMBL" id="GAA1533655.1"/>
    </source>
</evidence>
<keyword evidence="13 18" id="KW-1133">Transmembrane helix</keyword>
<comment type="subcellular location">
    <subcellularLocation>
        <location evidence="1">Cell inner membrane</location>
        <topology evidence="1">Multi-pass membrane protein</topology>
    </subcellularLocation>
</comment>
<evidence type="ECO:0000256" key="7">
    <source>
        <dbReference type="ARBA" id="ARBA00022519"/>
    </source>
</evidence>
<dbReference type="Pfam" id="PF13614">
    <property type="entry name" value="AAA_31"/>
    <property type="match status" value="1"/>
</dbReference>
<evidence type="ECO:0000313" key="22">
    <source>
        <dbReference type="Proteomes" id="UP001501288"/>
    </source>
</evidence>
<evidence type="ECO:0000259" key="20">
    <source>
        <dbReference type="Pfam" id="PF13614"/>
    </source>
</evidence>
<accession>A0ABN2B5M0</accession>
<feature type="transmembrane region" description="Helical" evidence="18">
    <location>
        <begin position="20"/>
        <end position="41"/>
    </location>
</feature>
<keyword evidence="15" id="KW-0829">Tyrosine-protein kinase</keyword>
<evidence type="ECO:0000256" key="2">
    <source>
        <dbReference type="ARBA" id="ARBA00006683"/>
    </source>
</evidence>
<comment type="similarity">
    <text evidence="3">Belongs to the CpsD/CapB family.</text>
</comment>
<keyword evidence="9 18" id="KW-0812">Transmembrane</keyword>
<protein>
    <recommendedName>
        <fullName evidence="5">non-specific protein-tyrosine kinase</fullName>
        <ecNumber evidence="5">2.7.10.2</ecNumber>
    </recommendedName>
</protein>
<evidence type="ECO:0000256" key="11">
    <source>
        <dbReference type="ARBA" id="ARBA00022777"/>
    </source>
</evidence>
<dbReference type="CDD" id="cd05387">
    <property type="entry name" value="BY-kinase"/>
    <property type="match status" value="1"/>
</dbReference>
<dbReference type="Pfam" id="PF02706">
    <property type="entry name" value="Wzz"/>
    <property type="match status" value="1"/>
</dbReference>
<evidence type="ECO:0000256" key="14">
    <source>
        <dbReference type="ARBA" id="ARBA00023136"/>
    </source>
</evidence>
<proteinExistence type="inferred from homology"/>
<dbReference type="InterPro" id="IPR003856">
    <property type="entry name" value="LPS_length_determ_N"/>
</dbReference>
<comment type="similarity">
    <text evidence="2">Belongs to the CpsC/CapA family.</text>
</comment>
<feature type="domain" description="Polysaccharide chain length determinant N-terminal" evidence="19">
    <location>
        <begin position="8"/>
        <end position="80"/>
    </location>
</feature>
<dbReference type="PANTHER" id="PTHR32309:SF13">
    <property type="entry name" value="FERRIC ENTEROBACTIN TRANSPORT PROTEIN FEPE"/>
    <property type="match status" value="1"/>
</dbReference>
<comment type="catalytic activity">
    <reaction evidence="16">
        <text>L-tyrosyl-[protein] + ATP = O-phospho-L-tyrosyl-[protein] + ADP + H(+)</text>
        <dbReference type="Rhea" id="RHEA:10596"/>
        <dbReference type="Rhea" id="RHEA-COMP:10136"/>
        <dbReference type="Rhea" id="RHEA-COMP:20101"/>
        <dbReference type="ChEBI" id="CHEBI:15378"/>
        <dbReference type="ChEBI" id="CHEBI:30616"/>
        <dbReference type="ChEBI" id="CHEBI:46858"/>
        <dbReference type="ChEBI" id="CHEBI:61978"/>
        <dbReference type="ChEBI" id="CHEBI:456216"/>
        <dbReference type="EC" id="2.7.10.2"/>
    </reaction>
</comment>
<dbReference type="EMBL" id="BAAANV010000015">
    <property type="protein sequence ID" value="GAA1533655.1"/>
    <property type="molecule type" value="Genomic_DNA"/>
</dbReference>
<evidence type="ECO:0000256" key="5">
    <source>
        <dbReference type="ARBA" id="ARBA00011903"/>
    </source>
</evidence>
<dbReference type="EC" id="2.7.10.2" evidence="5"/>
<dbReference type="InterPro" id="IPR005702">
    <property type="entry name" value="Wzc-like_C"/>
</dbReference>
<dbReference type="PANTHER" id="PTHR32309">
    <property type="entry name" value="TYROSINE-PROTEIN KINASE"/>
    <property type="match status" value="1"/>
</dbReference>
<evidence type="ECO:0000256" key="3">
    <source>
        <dbReference type="ARBA" id="ARBA00007316"/>
    </source>
</evidence>
<evidence type="ECO:0000256" key="8">
    <source>
        <dbReference type="ARBA" id="ARBA00022679"/>
    </source>
</evidence>
<dbReference type="InterPro" id="IPR027417">
    <property type="entry name" value="P-loop_NTPase"/>
</dbReference>
<dbReference type="InterPro" id="IPR050445">
    <property type="entry name" value="Bact_polysacc_biosynth/exp"/>
</dbReference>
<evidence type="ECO:0000256" key="6">
    <source>
        <dbReference type="ARBA" id="ARBA00022475"/>
    </source>
</evidence>
<keyword evidence="11" id="KW-0418">Kinase</keyword>
<keyword evidence="12" id="KW-0067">ATP-binding</keyword>
<comment type="caution">
    <text evidence="21">The sequence shown here is derived from an EMBL/GenBank/DDBJ whole genome shotgun (WGS) entry which is preliminary data.</text>
</comment>
<evidence type="ECO:0000256" key="13">
    <source>
        <dbReference type="ARBA" id="ARBA00022989"/>
    </source>
</evidence>
<comment type="similarity">
    <text evidence="4">Belongs to the etk/wzc family.</text>
</comment>
<evidence type="ECO:0000256" key="12">
    <source>
        <dbReference type="ARBA" id="ARBA00022840"/>
    </source>
</evidence>
<gene>
    <name evidence="21" type="ORF">GCM10009762_04930</name>
</gene>
<evidence type="ECO:0000256" key="15">
    <source>
        <dbReference type="ARBA" id="ARBA00023137"/>
    </source>
</evidence>
<dbReference type="NCBIfam" id="TIGR01007">
    <property type="entry name" value="eps_fam"/>
    <property type="match status" value="1"/>
</dbReference>
<dbReference type="Proteomes" id="UP001501288">
    <property type="component" value="Unassembled WGS sequence"/>
</dbReference>
<feature type="region of interest" description="Disordered" evidence="17">
    <location>
        <begin position="473"/>
        <end position="552"/>
    </location>
</feature>
<dbReference type="Gene3D" id="3.40.50.300">
    <property type="entry name" value="P-loop containing nucleotide triphosphate hydrolases"/>
    <property type="match status" value="1"/>
</dbReference>
<evidence type="ECO:0000256" key="4">
    <source>
        <dbReference type="ARBA" id="ARBA00008883"/>
    </source>
</evidence>
<evidence type="ECO:0000256" key="9">
    <source>
        <dbReference type="ARBA" id="ARBA00022692"/>
    </source>
</evidence>